<dbReference type="Proteomes" id="UP001151516">
    <property type="component" value="Unassembled WGS sequence"/>
</dbReference>
<feature type="compositionally biased region" description="Basic and acidic residues" evidence="1">
    <location>
        <begin position="75"/>
        <end position="85"/>
    </location>
</feature>
<feature type="compositionally biased region" description="Basic and acidic residues" evidence="1">
    <location>
        <begin position="294"/>
        <end position="304"/>
    </location>
</feature>
<evidence type="ECO:0000313" key="3">
    <source>
        <dbReference type="EMBL" id="KAJ2682311.1"/>
    </source>
</evidence>
<evidence type="ECO:0000256" key="2">
    <source>
        <dbReference type="SAM" id="Phobius"/>
    </source>
</evidence>
<dbReference type="OrthoDB" id="5528023at2759"/>
<name>A0A9W8L1U2_9FUNG</name>
<evidence type="ECO:0000313" key="4">
    <source>
        <dbReference type="Proteomes" id="UP001151516"/>
    </source>
</evidence>
<keyword evidence="4" id="KW-1185">Reference proteome</keyword>
<evidence type="ECO:0000256" key="1">
    <source>
        <dbReference type="SAM" id="MobiDB-lite"/>
    </source>
</evidence>
<keyword evidence="2" id="KW-1133">Transmembrane helix</keyword>
<keyword evidence="2" id="KW-0472">Membrane</keyword>
<keyword evidence="2" id="KW-0812">Transmembrane</keyword>
<protein>
    <recommendedName>
        <fullName evidence="5">RGS domain-containing protein</fullName>
    </recommendedName>
</protein>
<dbReference type="EMBL" id="JANBTX010000439">
    <property type="protein sequence ID" value="KAJ2682311.1"/>
    <property type="molecule type" value="Genomic_DNA"/>
</dbReference>
<reference evidence="3" key="1">
    <citation type="submission" date="2022-07" db="EMBL/GenBank/DDBJ databases">
        <title>Phylogenomic reconstructions and comparative analyses of Kickxellomycotina fungi.</title>
        <authorList>
            <person name="Reynolds N.K."/>
            <person name="Stajich J.E."/>
            <person name="Barry K."/>
            <person name="Grigoriev I.V."/>
            <person name="Crous P."/>
            <person name="Smith M.E."/>
        </authorList>
    </citation>
    <scope>NUCLEOTIDE SEQUENCE</scope>
    <source>
        <strain evidence="3">CBS 109367</strain>
    </source>
</reference>
<accession>A0A9W8L1U2</accession>
<proteinExistence type="predicted"/>
<feature type="transmembrane region" description="Helical" evidence="2">
    <location>
        <begin position="728"/>
        <end position="745"/>
    </location>
</feature>
<dbReference type="AlphaFoldDB" id="A0A9W8L1U2"/>
<comment type="caution">
    <text evidence="3">The sequence shown here is derived from an EMBL/GenBank/DDBJ whole genome shotgun (WGS) entry which is preliminary data.</text>
</comment>
<gene>
    <name evidence="3" type="ORF">IWW39_006052</name>
</gene>
<sequence length="746" mass="81835">MLDLAAEFEAMMANITAPPLSLGEFRLFISSDSKARNALAFCEWYQRYRTVYFDRVPAPSTRVTTASSRPGIPREFARADSKPTHNDDGLATSLCAPSVYVHKQCSQPLGRLYMMKSHSLSALSESIVDSAFNTTSTGISDAGASANRRPPVLLEPSQVTDSPMFAHHARHLSRSTAGAHCALGCDDHAGYAWFSSNGNIARRRTLPLAANDLGLGHELQAQEDNRQNIQSLLIIECWTRFLGDVAPERIDIPQPELLYIKERLPVNITHVPRPLLCYGDMLASALPKVSRGHARPDEPYHEKPLPLTAQLSTSAGPRRLTTHRSLQLRPYDQLKRSLALQMQQHRAVLARTQSPLSLCFGKADVDPVANRDLAAESLAGKPIRKLRRISTMPALMLGDDVHRATACLPAISHATTRQLPLANRARRLISLGELQMYHNTLKPRPPFATAMSGRTGAIQVCGYQPVPRSICKLVVPSSIPPALFETAAKLSADYLLRSHFAEFQQQAHFNLTRREQKLALALSMSLLLAGAGVVVALVLTKAPLAWRSSAVPLLFMSATFASAAWTRVSIPMWWRRQRPTSLIRLACTGHIGDCEASDHGEYPPESRLQSIRLITGTFVPFFPVGFIGIVHSTGGPSRSYGHLRSQKQAAKAFAPNTPALVGATSTLSLWSQATIPAAVGGVFDHLVRLMLRGRAIGDHWFVDLDSKLYEVAEPIVLHGQCYVVGHQLAMMVVAWAAFAIVIFMLP</sequence>
<feature type="transmembrane region" description="Helical" evidence="2">
    <location>
        <begin position="518"/>
        <end position="539"/>
    </location>
</feature>
<organism evidence="3 4">
    <name type="scientific">Coemansia spiralis</name>
    <dbReference type="NCBI Taxonomy" id="417178"/>
    <lineage>
        <taxon>Eukaryota</taxon>
        <taxon>Fungi</taxon>
        <taxon>Fungi incertae sedis</taxon>
        <taxon>Zoopagomycota</taxon>
        <taxon>Kickxellomycotina</taxon>
        <taxon>Kickxellomycetes</taxon>
        <taxon>Kickxellales</taxon>
        <taxon>Kickxellaceae</taxon>
        <taxon>Coemansia</taxon>
    </lineage>
</organism>
<feature type="region of interest" description="Disordered" evidence="1">
    <location>
        <begin position="289"/>
        <end position="318"/>
    </location>
</feature>
<feature type="region of interest" description="Disordered" evidence="1">
    <location>
        <begin position="63"/>
        <end position="85"/>
    </location>
</feature>
<evidence type="ECO:0008006" key="5">
    <source>
        <dbReference type="Google" id="ProtNLM"/>
    </source>
</evidence>